<feature type="domain" description="Hemerythrin-like" evidence="1">
    <location>
        <begin position="3"/>
        <end position="125"/>
    </location>
</feature>
<proteinExistence type="predicted"/>
<dbReference type="Proteomes" id="UP000198290">
    <property type="component" value="Chromosome"/>
</dbReference>
<dbReference type="GO" id="GO:0005886">
    <property type="term" value="C:plasma membrane"/>
    <property type="evidence" value="ECO:0007669"/>
    <property type="project" value="TreeGrafter"/>
</dbReference>
<dbReference type="Pfam" id="PF01814">
    <property type="entry name" value="Hemerythrin"/>
    <property type="match status" value="1"/>
</dbReference>
<dbReference type="RefSeq" id="WP_089084583.1">
    <property type="nucleotide sequence ID" value="NZ_AP018823.1"/>
</dbReference>
<dbReference type="InterPro" id="IPR012312">
    <property type="entry name" value="Hemerythrin-like"/>
</dbReference>
<dbReference type="OrthoDB" id="9792554at2"/>
<gene>
    <name evidence="2" type="ORF">DLM_2767</name>
</gene>
<sequence length="142" mass="15831">MNAISQLTQQHRLCDADFALTEEAVRQADWPKARAVFQAFQRAMLQHFSLEEDSLFPAFEAATGSNMGPTAVMRNEHSQMRALMQDMDQLLSAEHAADYLSCADTLLILMQQHNMKEENILYPMCSQLITGFDAMVSAGSAA</sequence>
<accession>A0A3G9GEU0</accession>
<reference evidence="3" key="1">
    <citation type="journal article" date="2017" name="Biotechnol. Biofuels">
        <title>Evaluation of environmental bacterial communities as a factor affecting the growth of duckweed Lemna minor.</title>
        <authorList>
            <person name="Ishizawa H."/>
            <person name="Kuroda M."/>
            <person name="Morikawa M."/>
            <person name="Ike M."/>
        </authorList>
    </citation>
    <scope>NUCLEOTIDE SEQUENCE [LARGE SCALE GENOMIC DNA]</scope>
    <source>
        <strain evidence="3">H3</strain>
    </source>
</reference>
<reference evidence="3" key="3">
    <citation type="journal article" date="2017" name="Plant Physiol. Biochem.">
        <title>Differential oxidative and antioxidative response of duckweed Lemna minor toward plant growth promoting/inhibiting bacteria.</title>
        <authorList>
            <person name="Ishizawa H."/>
            <person name="Kuroda M."/>
            <person name="Morikawa M."/>
            <person name="Ike M."/>
        </authorList>
    </citation>
    <scope>NUCLEOTIDE SEQUENCE [LARGE SCALE GENOMIC DNA]</scope>
    <source>
        <strain evidence="3">H3</strain>
    </source>
</reference>
<dbReference type="AlphaFoldDB" id="A0A3G9GEU0"/>
<dbReference type="PANTHER" id="PTHR39966:SF3">
    <property type="entry name" value="DUF438 DOMAIN-CONTAINING PROTEIN"/>
    <property type="match status" value="1"/>
</dbReference>
<dbReference type="PANTHER" id="PTHR39966">
    <property type="entry name" value="BLL2471 PROTEIN-RELATED"/>
    <property type="match status" value="1"/>
</dbReference>
<dbReference type="STRING" id="332411.VI06_07930"/>
<name>A0A3G9GEU0_9NEIS</name>
<reference evidence="2 3" key="2">
    <citation type="journal article" date="2017" name="Genome Announc.">
        <title>Draft genome sequence of Aquitalea magnusonii strain H3, a plant growth-promoting bacterium of duckweed Lemna minor.</title>
        <authorList>
            <person name="Ishizawa H."/>
            <person name="Kuroda M."/>
            <person name="Ike M."/>
        </authorList>
    </citation>
    <scope>NUCLEOTIDE SEQUENCE [LARGE SCALE GENOMIC DNA]</scope>
    <source>
        <strain evidence="2 3">H3</strain>
    </source>
</reference>
<evidence type="ECO:0000259" key="1">
    <source>
        <dbReference type="Pfam" id="PF01814"/>
    </source>
</evidence>
<protein>
    <recommendedName>
        <fullName evidence="1">Hemerythrin-like domain-containing protein</fullName>
    </recommendedName>
</protein>
<evidence type="ECO:0000313" key="3">
    <source>
        <dbReference type="Proteomes" id="UP000198290"/>
    </source>
</evidence>
<keyword evidence="3" id="KW-1185">Reference proteome</keyword>
<evidence type="ECO:0000313" key="2">
    <source>
        <dbReference type="EMBL" id="BBF86368.1"/>
    </source>
</evidence>
<organism evidence="2 3">
    <name type="scientific">Aquitalea magnusonii</name>
    <dbReference type="NCBI Taxonomy" id="332411"/>
    <lineage>
        <taxon>Bacteria</taxon>
        <taxon>Pseudomonadati</taxon>
        <taxon>Pseudomonadota</taxon>
        <taxon>Betaproteobacteria</taxon>
        <taxon>Neisseriales</taxon>
        <taxon>Chromobacteriaceae</taxon>
        <taxon>Aquitalea</taxon>
    </lineage>
</organism>
<dbReference type="Gene3D" id="1.20.120.520">
    <property type="entry name" value="nmb1532 protein domain like"/>
    <property type="match status" value="1"/>
</dbReference>
<dbReference type="EMBL" id="AP018823">
    <property type="protein sequence ID" value="BBF86368.1"/>
    <property type="molecule type" value="Genomic_DNA"/>
</dbReference>
<dbReference type="KEGG" id="amah:DLM_2767"/>